<comment type="subcellular location">
    <subcellularLocation>
        <location evidence="1">Membrane</location>
        <topology evidence="1">Multi-pass membrane protein</topology>
    </subcellularLocation>
</comment>
<keyword evidence="6 8" id="KW-0675">Receptor</keyword>
<accession>A0A6P8IJS7</accession>
<evidence type="ECO:0000256" key="9">
    <source>
        <dbReference type="SAM" id="Phobius"/>
    </source>
</evidence>
<dbReference type="KEGG" id="aten:116301942"/>
<protein>
    <submittedName>
        <fullName evidence="12">Neuropeptide Y receptor type 2-like</fullName>
    </submittedName>
</protein>
<dbReference type="FunFam" id="1.20.1070.10:FF:000659">
    <property type="entry name" value="Predicted protein"/>
    <property type="match status" value="1"/>
</dbReference>
<feature type="transmembrane region" description="Helical" evidence="9">
    <location>
        <begin position="237"/>
        <end position="258"/>
    </location>
</feature>
<evidence type="ECO:0000313" key="11">
    <source>
        <dbReference type="Proteomes" id="UP000515163"/>
    </source>
</evidence>
<dbReference type="SUPFAM" id="SSF81321">
    <property type="entry name" value="Family A G protein-coupled receptor-like"/>
    <property type="match status" value="1"/>
</dbReference>
<evidence type="ECO:0000256" key="6">
    <source>
        <dbReference type="ARBA" id="ARBA00023170"/>
    </source>
</evidence>
<organism evidence="11 12">
    <name type="scientific">Actinia tenebrosa</name>
    <name type="common">Australian red waratah sea anemone</name>
    <dbReference type="NCBI Taxonomy" id="6105"/>
    <lineage>
        <taxon>Eukaryota</taxon>
        <taxon>Metazoa</taxon>
        <taxon>Cnidaria</taxon>
        <taxon>Anthozoa</taxon>
        <taxon>Hexacorallia</taxon>
        <taxon>Actiniaria</taxon>
        <taxon>Actiniidae</taxon>
        <taxon>Actinia</taxon>
    </lineage>
</organism>
<reference evidence="12" key="1">
    <citation type="submission" date="2025-08" db="UniProtKB">
        <authorList>
            <consortium name="RefSeq"/>
        </authorList>
    </citation>
    <scope>IDENTIFICATION</scope>
    <source>
        <tissue evidence="12">Tentacle</tissue>
    </source>
</reference>
<dbReference type="PRINTS" id="PR00237">
    <property type="entry name" value="GPCRRHODOPSN"/>
</dbReference>
<dbReference type="GeneID" id="116301942"/>
<dbReference type="PANTHER" id="PTHR45695:SF9">
    <property type="entry name" value="LEUCOKININ RECEPTOR"/>
    <property type="match status" value="1"/>
</dbReference>
<evidence type="ECO:0000256" key="2">
    <source>
        <dbReference type="ARBA" id="ARBA00022692"/>
    </source>
</evidence>
<sequence>MVNSTTASEDISERRTPIWVIQMILYCTIIVVGSFGNGIICWNVFTNKQRRISEYLIANLAVTDLATCLISVPFDFIERVTGDFPFGSIMCFMIYPFQTILMAVSVITLLCMSLERYRIVMAPLRPRMTAQIAKFCIILAWAVPVIVITPYALVLRLEGKHCLEIWPENWYVKVFTLSVFVLFFVIPLFAIGFSYIRAGRKLQRDLVRFRKMSDTRSRTHAIYAQKRALQKLQITKIFILAFVVFTVCMFPNHVMWLWHDFGNGWKNKNFREILVFSNILTYVNSAVDPFIFRQISIQIGSNVRGIELCIGRECHCCLIVYALRINSLVAERQNAIRKKHKRRSRSSRKTFEISSSQSVRKTKSPKEKQHILYVTAV</sequence>
<dbReference type="InterPro" id="IPR017452">
    <property type="entry name" value="GPCR_Rhodpsn_7TM"/>
</dbReference>
<dbReference type="PANTHER" id="PTHR45695">
    <property type="entry name" value="LEUCOKININ RECEPTOR-RELATED"/>
    <property type="match status" value="1"/>
</dbReference>
<dbReference type="Proteomes" id="UP000515163">
    <property type="component" value="Unplaced"/>
</dbReference>
<dbReference type="InterPro" id="IPR000276">
    <property type="entry name" value="GPCR_Rhodpsn"/>
</dbReference>
<keyword evidence="3 9" id="KW-1133">Transmembrane helix</keyword>
<dbReference type="OrthoDB" id="5975336at2759"/>
<feature type="transmembrane region" description="Helical" evidence="9">
    <location>
        <begin position="20"/>
        <end position="44"/>
    </location>
</feature>
<keyword evidence="11" id="KW-1185">Reference proteome</keyword>
<dbReference type="GO" id="GO:0005886">
    <property type="term" value="C:plasma membrane"/>
    <property type="evidence" value="ECO:0007669"/>
    <property type="project" value="TreeGrafter"/>
</dbReference>
<proteinExistence type="inferred from homology"/>
<feature type="transmembrane region" description="Helical" evidence="9">
    <location>
        <begin position="132"/>
        <end position="154"/>
    </location>
</feature>
<evidence type="ECO:0000256" key="4">
    <source>
        <dbReference type="ARBA" id="ARBA00023040"/>
    </source>
</evidence>
<keyword evidence="2 8" id="KW-0812">Transmembrane</keyword>
<evidence type="ECO:0000259" key="10">
    <source>
        <dbReference type="PROSITE" id="PS50262"/>
    </source>
</evidence>
<dbReference type="RefSeq" id="XP_031566975.1">
    <property type="nucleotide sequence ID" value="XM_031711115.1"/>
</dbReference>
<dbReference type="PROSITE" id="PS00237">
    <property type="entry name" value="G_PROTEIN_RECEP_F1_1"/>
    <property type="match status" value="1"/>
</dbReference>
<dbReference type="Gene3D" id="1.20.1070.10">
    <property type="entry name" value="Rhodopsin 7-helix transmembrane proteins"/>
    <property type="match status" value="1"/>
</dbReference>
<name>A0A6P8IJS7_ACTTE</name>
<evidence type="ECO:0000256" key="1">
    <source>
        <dbReference type="ARBA" id="ARBA00004141"/>
    </source>
</evidence>
<feature type="domain" description="G-protein coupled receptors family 1 profile" evidence="10">
    <location>
        <begin position="36"/>
        <end position="292"/>
    </location>
</feature>
<feature type="transmembrane region" description="Helical" evidence="9">
    <location>
        <begin position="174"/>
        <end position="196"/>
    </location>
</feature>
<dbReference type="FunCoup" id="A0A6P8IJS7">
    <property type="interactions" value="659"/>
</dbReference>
<evidence type="ECO:0000313" key="12">
    <source>
        <dbReference type="RefSeq" id="XP_031566975.1"/>
    </source>
</evidence>
<dbReference type="PROSITE" id="PS50262">
    <property type="entry name" value="G_PROTEIN_RECEP_F1_2"/>
    <property type="match status" value="1"/>
</dbReference>
<dbReference type="InParanoid" id="A0A6P8IJS7"/>
<evidence type="ECO:0000256" key="7">
    <source>
        <dbReference type="ARBA" id="ARBA00023224"/>
    </source>
</evidence>
<comment type="similarity">
    <text evidence="8">Belongs to the G-protein coupled receptor 1 family.</text>
</comment>
<keyword evidence="7 8" id="KW-0807">Transducer</keyword>
<keyword evidence="5 9" id="KW-0472">Membrane</keyword>
<feature type="transmembrane region" description="Helical" evidence="9">
    <location>
        <begin position="86"/>
        <end position="111"/>
    </location>
</feature>
<keyword evidence="4 8" id="KW-0297">G-protein coupled receptor</keyword>
<evidence type="ECO:0000256" key="8">
    <source>
        <dbReference type="RuleBase" id="RU000688"/>
    </source>
</evidence>
<dbReference type="GO" id="GO:0004930">
    <property type="term" value="F:G protein-coupled receptor activity"/>
    <property type="evidence" value="ECO:0007669"/>
    <property type="project" value="UniProtKB-KW"/>
</dbReference>
<evidence type="ECO:0000256" key="3">
    <source>
        <dbReference type="ARBA" id="ARBA00022989"/>
    </source>
</evidence>
<dbReference type="AlphaFoldDB" id="A0A6P8IJS7"/>
<dbReference type="CDD" id="cd00637">
    <property type="entry name" value="7tm_classA_rhodopsin-like"/>
    <property type="match status" value="1"/>
</dbReference>
<evidence type="ECO:0000256" key="5">
    <source>
        <dbReference type="ARBA" id="ARBA00023136"/>
    </source>
</evidence>
<gene>
    <name evidence="12" type="primary">LOC116301942</name>
</gene>
<dbReference type="Pfam" id="PF00001">
    <property type="entry name" value="7tm_1"/>
    <property type="match status" value="1"/>
</dbReference>
<feature type="transmembrane region" description="Helical" evidence="9">
    <location>
        <begin position="56"/>
        <end position="74"/>
    </location>
</feature>